<reference evidence="1" key="1">
    <citation type="submission" date="2014-11" db="EMBL/GenBank/DDBJ databases">
        <authorList>
            <person name="Amaro Gonzalez C."/>
        </authorList>
    </citation>
    <scope>NUCLEOTIDE SEQUENCE</scope>
</reference>
<evidence type="ECO:0000313" key="1">
    <source>
        <dbReference type="EMBL" id="JAH42832.1"/>
    </source>
</evidence>
<proteinExistence type="predicted"/>
<name>A0A0E9SNM5_ANGAN</name>
<accession>A0A0E9SNM5</accession>
<reference evidence="1" key="2">
    <citation type="journal article" date="2015" name="Fish Shellfish Immunol.">
        <title>Early steps in the European eel (Anguilla anguilla)-Vibrio vulnificus interaction in the gills: Role of the RtxA13 toxin.</title>
        <authorList>
            <person name="Callol A."/>
            <person name="Pajuelo D."/>
            <person name="Ebbesson L."/>
            <person name="Teles M."/>
            <person name="MacKenzie S."/>
            <person name="Amaro C."/>
        </authorList>
    </citation>
    <scope>NUCLEOTIDE SEQUENCE</scope>
</reference>
<dbReference type="AlphaFoldDB" id="A0A0E9SNM5"/>
<organism evidence="1">
    <name type="scientific">Anguilla anguilla</name>
    <name type="common">European freshwater eel</name>
    <name type="synonym">Muraena anguilla</name>
    <dbReference type="NCBI Taxonomy" id="7936"/>
    <lineage>
        <taxon>Eukaryota</taxon>
        <taxon>Metazoa</taxon>
        <taxon>Chordata</taxon>
        <taxon>Craniata</taxon>
        <taxon>Vertebrata</taxon>
        <taxon>Euteleostomi</taxon>
        <taxon>Actinopterygii</taxon>
        <taxon>Neopterygii</taxon>
        <taxon>Teleostei</taxon>
        <taxon>Anguilliformes</taxon>
        <taxon>Anguillidae</taxon>
        <taxon>Anguilla</taxon>
    </lineage>
</organism>
<sequence>MNGCVKRCIVTMTEAVGLYSEGQSD</sequence>
<dbReference type="EMBL" id="GBXM01065745">
    <property type="protein sequence ID" value="JAH42832.1"/>
    <property type="molecule type" value="Transcribed_RNA"/>
</dbReference>
<protein>
    <submittedName>
        <fullName evidence="1">Uncharacterized protein</fullName>
    </submittedName>
</protein>